<keyword evidence="4" id="KW-0055">Arginine biosynthesis</keyword>
<organism evidence="11 12">
    <name type="scientific">Cereibacter ovatus</name>
    <dbReference type="NCBI Taxonomy" id="439529"/>
    <lineage>
        <taxon>Bacteria</taxon>
        <taxon>Pseudomonadati</taxon>
        <taxon>Pseudomonadota</taxon>
        <taxon>Alphaproteobacteria</taxon>
        <taxon>Rhodobacterales</taxon>
        <taxon>Paracoccaceae</taxon>
        <taxon>Cereibacter</taxon>
    </lineage>
</organism>
<dbReference type="PROSITE" id="PS00759">
    <property type="entry name" value="ARGE_DAPE_CPG2_2"/>
    <property type="match status" value="1"/>
</dbReference>
<dbReference type="Pfam" id="PF07687">
    <property type="entry name" value="M20_dimer"/>
    <property type="match status" value="1"/>
</dbReference>
<dbReference type="GO" id="GO:0006526">
    <property type="term" value="P:L-arginine biosynthetic process"/>
    <property type="evidence" value="ECO:0007669"/>
    <property type="project" value="UniProtKB-KW"/>
</dbReference>
<protein>
    <submittedName>
        <fullName evidence="11">Acetylornithine deacetylase</fullName>
    </submittedName>
</protein>
<evidence type="ECO:0000256" key="9">
    <source>
        <dbReference type="ARBA" id="ARBA00023285"/>
    </source>
</evidence>
<evidence type="ECO:0000256" key="8">
    <source>
        <dbReference type="ARBA" id="ARBA00022833"/>
    </source>
</evidence>
<dbReference type="GO" id="GO:0008777">
    <property type="term" value="F:acetylornithine deacetylase activity"/>
    <property type="evidence" value="ECO:0007669"/>
    <property type="project" value="TreeGrafter"/>
</dbReference>
<dbReference type="SUPFAM" id="SSF55031">
    <property type="entry name" value="Bacterial exopeptidase dimerisation domain"/>
    <property type="match status" value="1"/>
</dbReference>
<dbReference type="SUPFAM" id="SSF53187">
    <property type="entry name" value="Zn-dependent exopeptidases"/>
    <property type="match status" value="1"/>
</dbReference>
<evidence type="ECO:0000256" key="3">
    <source>
        <dbReference type="ARBA" id="ARBA00022490"/>
    </source>
</evidence>
<evidence type="ECO:0000256" key="1">
    <source>
        <dbReference type="ARBA" id="ARBA00001947"/>
    </source>
</evidence>
<dbReference type="EMBL" id="OAOQ01000009">
    <property type="protein sequence ID" value="SNX71303.1"/>
    <property type="molecule type" value="Genomic_DNA"/>
</dbReference>
<keyword evidence="9" id="KW-0170">Cobalt</keyword>
<keyword evidence="5" id="KW-0028">Amino-acid biosynthesis</keyword>
<dbReference type="InterPro" id="IPR001261">
    <property type="entry name" value="ArgE/DapE_CS"/>
</dbReference>
<evidence type="ECO:0000313" key="12">
    <source>
        <dbReference type="Proteomes" id="UP000219467"/>
    </source>
</evidence>
<proteinExistence type="inferred from homology"/>
<keyword evidence="8" id="KW-0862">Zinc</keyword>
<reference evidence="12" key="1">
    <citation type="submission" date="2017-08" db="EMBL/GenBank/DDBJ databases">
        <authorList>
            <person name="Varghese N."/>
            <person name="Submissions S."/>
        </authorList>
    </citation>
    <scope>NUCLEOTIDE SEQUENCE [LARGE SCALE GENOMIC DNA]</scope>
    <source>
        <strain evidence="12">JA234</strain>
    </source>
</reference>
<keyword evidence="6" id="KW-0479">Metal-binding</keyword>
<dbReference type="NCBIfam" id="TIGR01892">
    <property type="entry name" value="AcOrn-deacetyl"/>
    <property type="match status" value="1"/>
</dbReference>
<dbReference type="InterPro" id="IPR011650">
    <property type="entry name" value="Peptidase_M20_dimer"/>
</dbReference>
<dbReference type="CDD" id="cd03894">
    <property type="entry name" value="M20_ArgE"/>
    <property type="match status" value="1"/>
</dbReference>
<dbReference type="InterPro" id="IPR036264">
    <property type="entry name" value="Bact_exopeptidase_dim_dom"/>
</dbReference>
<dbReference type="GO" id="GO:0046872">
    <property type="term" value="F:metal ion binding"/>
    <property type="evidence" value="ECO:0007669"/>
    <property type="project" value="UniProtKB-KW"/>
</dbReference>
<dbReference type="AlphaFoldDB" id="A0A285CWG3"/>
<dbReference type="RefSeq" id="WP_097030755.1">
    <property type="nucleotide sequence ID" value="NZ_OAOQ01000009.1"/>
</dbReference>
<keyword evidence="12" id="KW-1185">Reference proteome</keyword>
<dbReference type="OrthoDB" id="9809784at2"/>
<dbReference type="Gene3D" id="3.40.630.10">
    <property type="entry name" value="Zn peptidases"/>
    <property type="match status" value="1"/>
</dbReference>
<evidence type="ECO:0000259" key="10">
    <source>
        <dbReference type="Pfam" id="PF07687"/>
    </source>
</evidence>
<dbReference type="InterPro" id="IPR050072">
    <property type="entry name" value="Peptidase_M20A"/>
</dbReference>
<dbReference type="PANTHER" id="PTHR43808">
    <property type="entry name" value="ACETYLORNITHINE DEACETYLASE"/>
    <property type="match status" value="1"/>
</dbReference>
<evidence type="ECO:0000256" key="7">
    <source>
        <dbReference type="ARBA" id="ARBA00022801"/>
    </source>
</evidence>
<comment type="similarity">
    <text evidence="2">Belongs to the peptidase M20A family. ArgE subfamily.</text>
</comment>
<evidence type="ECO:0000313" key="11">
    <source>
        <dbReference type="EMBL" id="SNX71303.1"/>
    </source>
</evidence>
<name>A0A285CWG3_9RHOB</name>
<comment type="cofactor">
    <cofactor evidence="1">
        <name>Zn(2+)</name>
        <dbReference type="ChEBI" id="CHEBI:29105"/>
    </cofactor>
</comment>
<dbReference type="Proteomes" id="UP000219467">
    <property type="component" value="Unassembled WGS sequence"/>
</dbReference>
<keyword evidence="3" id="KW-0963">Cytoplasm</keyword>
<evidence type="ECO:0000256" key="4">
    <source>
        <dbReference type="ARBA" id="ARBA00022571"/>
    </source>
</evidence>
<dbReference type="PANTHER" id="PTHR43808:SF31">
    <property type="entry name" value="N-ACETYL-L-CITRULLINE DEACETYLASE"/>
    <property type="match status" value="1"/>
</dbReference>
<gene>
    <name evidence="11" type="ORF">SAMN05878503_10976</name>
</gene>
<dbReference type="Gene3D" id="3.30.70.360">
    <property type="match status" value="1"/>
</dbReference>
<dbReference type="InterPro" id="IPR010169">
    <property type="entry name" value="AcOrn-deacetyl"/>
</dbReference>
<evidence type="ECO:0000256" key="2">
    <source>
        <dbReference type="ARBA" id="ARBA00005691"/>
    </source>
</evidence>
<evidence type="ECO:0000256" key="6">
    <source>
        <dbReference type="ARBA" id="ARBA00022723"/>
    </source>
</evidence>
<dbReference type="NCBIfam" id="NF005710">
    <property type="entry name" value="PRK07522.1"/>
    <property type="match status" value="1"/>
</dbReference>
<feature type="domain" description="Peptidase M20 dimerisation" evidence="10">
    <location>
        <begin position="173"/>
        <end position="284"/>
    </location>
</feature>
<keyword evidence="7" id="KW-0378">Hydrolase</keyword>
<sequence>MPSPLTPRQILDRLVAFPTVSRDSNLPLVDWVEEFLDSHGIAAHRVWNEDRTKASLYAHVGPEVEGGVILSGHSDVVPVEGQAWTSDPWTVTERDGRLYGRGTCDMKGFVALSLAALALAQNRGVARPLQLALSYDEEIGCLGAPTMIAEMARRLPRAAAVVVGEPSMMRVVTGHKGGGGCIVKVKGYEVHSSILHRGVSAVMAAARLIDWATRQNEAGAAGTPTPVAALFDPPWTSAHVGTVSGGTAGNITAAECRFDLGFRAVPGETADDWIAAFEAEARALEAQLRRIRPEAAILVERRFNYPPLRPEPGGAAEALVRRLTGDNGQGVVSYGTEAGQFQQAGFSAVVCGPGDIAQAHQPDEYLDLAQFQAGWDFMQRLVRDLSE</sequence>
<evidence type="ECO:0000256" key="5">
    <source>
        <dbReference type="ARBA" id="ARBA00022605"/>
    </source>
</evidence>
<dbReference type="Pfam" id="PF01546">
    <property type="entry name" value="Peptidase_M20"/>
    <property type="match status" value="1"/>
</dbReference>
<dbReference type="InterPro" id="IPR002933">
    <property type="entry name" value="Peptidase_M20"/>
</dbReference>
<accession>A0A285CWG3</accession>